<reference evidence="3 5" key="2">
    <citation type="journal article" date="2013" name="Nature">
        <title>Insights into bilaterian evolution from three spiralian genomes.</title>
        <authorList>
            <person name="Simakov O."/>
            <person name="Marletaz F."/>
            <person name="Cho S.J."/>
            <person name="Edsinger-Gonzales E."/>
            <person name="Havlak P."/>
            <person name="Hellsten U."/>
            <person name="Kuo D.H."/>
            <person name="Larsson T."/>
            <person name="Lv J."/>
            <person name="Arendt D."/>
            <person name="Savage R."/>
            <person name="Osoegawa K."/>
            <person name="de Jong P."/>
            <person name="Grimwood J."/>
            <person name="Chapman J.A."/>
            <person name="Shapiro H."/>
            <person name="Aerts A."/>
            <person name="Otillar R.P."/>
            <person name="Terry A.Y."/>
            <person name="Boore J.L."/>
            <person name="Grigoriev I.V."/>
            <person name="Lindberg D.R."/>
            <person name="Seaver E.C."/>
            <person name="Weisblat D.A."/>
            <person name="Putnam N.H."/>
            <person name="Rokhsar D.S."/>
        </authorList>
    </citation>
    <scope>NUCLEOTIDE SEQUENCE</scope>
    <source>
        <strain evidence="3 5">I ESC-2004</strain>
    </source>
</reference>
<protein>
    <submittedName>
        <fullName evidence="3 4">Uncharacterized protein</fullName>
    </submittedName>
</protein>
<feature type="signal peptide" evidence="2">
    <location>
        <begin position="1"/>
        <end position="19"/>
    </location>
</feature>
<evidence type="ECO:0000313" key="5">
    <source>
        <dbReference type="Proteomes" id="UP000014760"/>
    </source>
</evidence>
<evidence type="ECO:0000256" key="2">
    <source>
        <dbReference type="SAM" id="SignalP"/>
    </source>
</evidence>
<dbReference type="HOGENOM" id="CLU_916016_0_0_1"/>
<keyword evidence="2" id="KW-0732">Signal</keyword>
<keyword evidence="1" id="KW-1133">Transmembrane helix</keyword>
<feature type="chain" id="PRO_5008787003" evidence="2">
    <location>
        <begin position="20"/>
        <end position="304"/>
    </location>
</feature>
<evidence type="ECO:0000313" key="3">
    <source>
        <dbReference type="EMBL" id="ELT92722.1"/>
    </source>
</evidence>
<dbReference type="Gene3D" id="1.20.5.320">
    <property type="entry name" value="6-Phosphogluconate Dehydrogenase, domain 3"/>
    <property type="match status" value="1"/>
</dbReference>
<feature type="transmembrane region" description="Helical" evidence="1">
    <location>
        <begin position="260"/>
        <end position="281"/>
    </location>
</feature>
<evidence type="ECO:0000256" key="1">
    <source>
        <dbReference type="SAM" id="Phobius"/>
    </source>
</evidence>
<organism evidence="3">
    <name type="scientific">Capitella teleta</name>
    <name type="common">Polychaete worm</name>
    <dbReference type="NCBI Taxonomy" id="283909"/>
    <lineage>
        <taxon>Eukaryota</taxon>
        <taxon>Metazoa</taxon>
        <taxon>Spiralia</taxon>
        <taxon>Lophotrochozoa</taxon>
        <taxon>Annelida</taxon>
        <taxon>Polychaeta</taxon>
        <taxon>Sedentaria</taxon>
        <taxon>Scolecida</taxon>
        <taxon>Capitellidae</taxon>
        <taxon>Capitella</taxon>
    </lineage>
</organism>
<name>R7TGV8_CAPTE</name>
<keyword evidence="1" id="KW-0812">Transmembrane</keyword>
<proteinExistence type="predicted"/>
<accession>R7TGV8</accession>
<reference evidence="5" key="1">
    <citation type="submission" date="2012-12" db="EMBL/GenBank/DDBJ databases">
        <authorList>
            <person name="Hellsten U."/>
            <person name="Grimwood J."/>
            <person name="Chapman J.A."/>
            <person name="Shapiro H."/>
            <person name="Aerts A."/>
            <person name="Otillar R.P."/>
            <person name="Terry A.Y."/>
            <person name="Boore J.L."/>
            <person name="Simakov O."/>
            <person name="Marletaz F."/>
            <person name="Cho S.-J."/>
            <person name="Edsinger-Gonzales E."/>
            <person name="Havlak P."/>
            <person name="Kuo D.-H."/>
            <person name="Larsson T."/>
            <person name="Lv J."/>
            <person name="Arendt D."/>
            <person name="Savage R."/>
            <person name="Osoegawa K."/>
            <person name="de Jong P."/>
            <person name="Lindberg D.R."/>
            <person name="Seaver E.C."/>
            <person name="Weisblat D.A."/>
            <person name="Putnam N.H."/>
            <person name="Grigoriev I.V."/>
            <person name="Rokhsar D.S."/>
        </authorList>
    </citation>
    <scope>NUCLEOTIDE SEQUENCE</scope>
    <source>
        <strain evidence="5">I ESC-2004</strain>
    </source>
</reference>
<keyword evidence="5" id="KW-1185">Reference proteome</keyword>
<reference evidence="4" key="3">
    <citation type="submission" date="2015-06" db="UniProtKB">
        <authorList>
            <consortium name="EnsemblMetazoa"/>
        </authorList>
    </citation>
    <scope>IDENTIFICATION</scope>
</reference>
<dbReference type="AlphaFoldDB" id="R7TGV8"/>
<evidence type="ECO:0000313" key="4">
    <source>
        <dbReference type="EnsemblMetazoa" id="CapteP193598"/>
    </source>
</evidence>
<dbReference type="Proteomes" id="UP000014760">
    <property type="component" value="Unassembled WGS sequence"/>
</dbReference>
<dbReference type="EnsemblMetazoa" id="CapteT193598">
    <property type="protein sequence ID" value="CapteP193598"/>
    <property type="gene ID" value="CapteG193598"/>
</dbReference>
<sequence>MLSLSVIVIATLTFNGVKAEDFDCSRTYRPVMGQHAVIDLSKRIKTPFIRTLTVQFCSHGNTSVQIWTPSTNESVFNLVWSKHLTAPEDIPTTKTFALESSEQRILDPNLQHFVGFYAFDMNPLPVPAFVAINTGQARLSAGEETTFTEGVNYEFEEPHYPFKFRVGFCSSDNCELPPIPADTLPTMPPPTSPFDPFTSTAETLVYGPPGPQGPMGPPGLPGFPGVSGPEGEAGLSGPAAAEAATGDCNCTGIQDPVTTLVLIIWALLLSISLFCIVIGFVKVISEERKQAEAELIPTSYVYAQ</sequence>
<dbReference type="EMBL" id="AMQN01013183">
    <property type="status" value="NOT_ANNOTATED_CDS"/>
    <property type="molecule type" value="Genomic_DNA"/>
</dbReference>
<gene>
    <name evidence="3" type="ORF">CAPTEDRAFT_193598</name>
</gene>
<dbReference type="EMBL" id="KB310021">
    <property type="protein sequence ID" value="ELT92722.1"/>
    <property type="molecule type" value="Genomic_DNA"/>
</dbReference>
<dbReference type="STRING" id="283909.R7TGV8"/>
<keyword evidence="1" id="KW-0472">Membrane</keyword>